<dbReference type="SMART" id="SM00729">
    <property type="entry name" value="Elp3"/>
    <property type="match status" value="1"/>
</dbReference>
<dbReference type="InterPro" id="IPR058240">
    <property type="entry name" value="rSAM_sf"/>
</dbReference>
<comment type="subcellular location">
    <subcellularLocation>
        <location evidence="2">Cytoplasm</location>
    </subcellularLocation>
</comment>
<dbReference type="Gene3D" id="3.30.750.200">
    <property type="match status" value="1"/>
</dbReference>
<dbReference type="Proteomes" id="UP000001692">
    <property type="component" value="Chromosome 1"/>
</dbReference>
<feature type="domain" description="Radical SAM core" evidence="3">
    <location>
        <begin position="27"/>
        <end position="263"/>
    </location>
</feature>
<keyword evidence="2" id="KW-0143">Chaperone</keyword>
<dbReference type="BioCyc" id="CTAI977880:RALTA_RS04465-MONOMER"/>
<dbReference type="GO" id="GO:0005737">
    <property type="term" value="C:cytoplasm"/>
    <property type="evidence" value="ECO:0007669"/>
    <property type="project" value="UniProtKB-SubCell"/>
</dbReference>
<dbReference type="GeneID" id="29761665"/>
<dbReference type="GO" id="GO:0051539">
    <property type="term" value="F:4 iron, 4 sulfur cluster binding"/>
    <property type="evidence" value="ECO:0007669"/>
    <property type="project" value="UniProtKB-UniRule"/>
</dbReference>
<evidence type="ECO:0000313" key="4">
    <source>
        <dbReference type="EMBL" id="CAQ68911.1"/>
    </source>
</evidence>
<proteinExistence type="inferred from homology"/>
<dbReference type="SFLD" id="SFLDF00288">
    <property type="entry name" value="HemN-like__clustered_with_nucl"/>
    <property type="match status" value="1"/>
</dbReference>
<dbReference type="eggNOG" id="COG0635">
    <property type="taxonomic scope" value="Bacteria"/>
</dbReference>
<dbReference type="GO" id="GO:0006779">
    <property type="term" value="P:porphyrin-containing compound biosynthetic process"/>
    <property type="evidence" value="ECO:0007669"/>
    <property type="project" value="InterPro"/>
</dbReference>
<dbReference type="SFLD" id="SFLDG01065">
    <property type="entry name" value="anaerobic_coproporphyrinogen-I"/>
    <property type="match status" value="2"/>
</dbReference>
<dbReference type="PANTHER" id="PTHR13932:SF5">
    <property type="entry name" value="RADICAL S-ADENOSYL METHIONINE DOMAIN-CONTAINING PROTEIN 1, MITOCHONDRIAL"/>
    <property type="match status" value="1"/>
</dbReference>
<dbReference type="InterPro" id="IPR004559">
    <property type="entry name" value="HemW-like"/>
</dbReference>
<dbReference type="InterPro" id="IPR006638">
    <property type="entry name" value="Elp3/MiaA/NifB-like_rSAM"/>
</dbReference>
<gene>
    <name evidence="4" type="primary">yggW</name>
    <name evidence="4" type="ordered locus">RALTA_A0944</name>
</gene>
<keyword evidence="2" id="KW-0411">Iron-sulfur</keyword>
<name>B3R3M8_CUPTR</name>
<keyword evidence="2" id="KW-0949">S-adenosyl-L-methionine</keyword>
<dbReference type="SFLD" id="SFLDS00029">
    <property type="entry name" value="Radical_SAM"/>
    <property type="match status" value="2"/>
</dbReference>
<dbReference type="GO" id="GO:0046872">
    <property type="term" value="F:metal ion binding"/>
    <property type="evidence" value="ECO:0007669"/>
    <property type="project" value="UniProtKB-UniRule"/>
</dbReference>
<keyword evidence="2" id="KW-0408">Iron</keyword>
<dbReference type="SFLD" id="SFLDF00562">
    <property type="entry name" value="HemN-like__clustered_with_heat"/>
    <property type="match status" value="1"/>
</dbReference>
<keyword evidence="4" id="KW-0560">Oxidoreductase</keyword>
<evidence type="ECO:0000313" key="5">
    <source>
        <dbReference type="Proteomes" id="UP000001692"/>
    </source>
</evidence>
<keyword evidence="2" id="KW-0004">4Fe-4S</keyword>
<dbReference type="NCBIfam" id="TIGR00539">
    <property type="entry name" value="hemN_rel"/>
    <property type="match status" value="1"/>
</dbReference>
<accession>B3R3M8</accession>
<dbReference type="SUPFAM" id="SSF102114">
    <property type="entry name" value="Radical SAM enzymes"/>
    <property type="match status" value="1"/>
</dbReference>
<dbReference type="Pfam" id="PF06969">
    <property type="entry name" value="HemN_C"/>
    <property type="match status" value="1"/>
</dbReference>
<comment type="similarity">
    <text evidence="1">Belongs to the anaerobic coproporphyrinogen-III oxidase family. HemW subfamily.</text>
</comment>
<dbReference type="GO" id="GO:0004109">
    <property type="term" value="F:coproporphyrinogen oxidase activity"/>
    <property type="evidence" value="ECO:0007669"/>
    <property type="project" value="InterPro"/>
</dbReference>
<keyword evidence="2" id="KW-0963">Cytoplasm</keyword>
<keyword evidence="5" id="KW-1185">Reference proteome</keyword>
<dbReference type="PANTHER" id="PTHR13932">
    <property type="entry name" value="COPROPORPHYRINIGEN III OXIDASE"/>
    <property type="match status" value="1"/>
</dbReference>
<evidence type="ECO:0000256" key="1">
    <source>
        <dbReference type="ARBA" id="ARBA00006100"/>
    </source>
</evidence>
<dbReference type="InterPro" id="IPR034505">
    <property type="entry name" value="Coproporphyrinogen-III_oxidase"/>
</dbReference>
<sequence>MIPIVPASASVPVDSKQLWLKPGQISLPGSPPLSLYVHVPWCVRKCPYCDFNSHAAPGADNHEIPEDLYLDALRADLEQSLPLVWGRPVHTVFIGGGTPSLLSAAGMDRLLSDIRALLPLDADAEITMEANPGTFEAEKFASYRASGINRLSIGIQSFNDRHLQALGRIHGGTEARRAIDIAQASFDNINLDLMYALPGQTLQECQADVETALGYGTTHLSLYHLTLEPNTLFAKFPPALPDDDTAYEMQDWIEARTAAAGYRHYETSAYARPHREARHNLNYWRFGDYLGIGAGAHGKLSFPQRVLRQMRHKHPATYMAQAMAGNAVQEARDVGADELPFEFMLNALRLTDGVPASSFQDYTGLPLHTISKQLAEAEKKGLLEADLTTIRPTELGRRFLNDLQEMFLKD</sequence>
<dbReference type="Pfam" id="PF04055">
    <property type="entry name" value="Radical_SAM"/>
    <property type="match status" value="1"/>
</dbReference>
<dbReference type="KEGG" id="cti:RALTA_A0944"/>
<dbReference type="HOGENOM" id="CLU_027579_2_1_4"/>
<organism evidence="4 5">
    <name type="scientific">Cupriavidus taiwanensis (strain DSM 17343 / BCRC 17206 / CCUG 44338 / CIP 107171 / LMG 19424 / R1)</name>
    <name type="common">Ralstonia taiwanensis (strain LMG 19424)</name>
    <dbReference type="NCBI Taxonomy" id="977880"/>
    <lineage>
        <taxon>Bacteria</taxon>
        <taxon>Pseudomonadati</taxon>
        <taxon>Pseudomonadota</taxon>
        <taxon>Betaproteobacteria</taxon>
        <taxon>Burkholderiales</taxon>
        <taxon>Burkholderiaceae</taxon>
        <taxon>Cupriavidus</taxon>
    </lineage>
</organism>
<dbReference type="AlphaFoldDB" id="B3R3M8"/>
<evidence type="ECO:0000256" key="2">
    <source>
        <dbReference type="RuleBase" id="RU364116"/>
    </source>
</evidence>
<reference evidence="4 5" key="1">
    <citation type="journal article" date="2008" name="Genome Res.">
        <title>Genome sequence of the beta-rhizobium Cupriavidus taiwanensis and comparative genomics of rhizobia.</title>
        <authorList>
            <person name="Amadou C."/>
            <person name="Pascal G."/>
            <person name="Mangenot S."/>
            <person name="Glew M."/>
            <person name="Bontemps C."/>
            <person name="Capela D."/>
            <person name="Carrere S."/>
            <person name="Cruveiller S."/>
            <person name="Dossat C."/>
            <person name="Lajus A."/>
            <person name="Marchetti M."/>
            <person name="Poinsot V."/>
            <person name="Rouy Z."/>
            <person name="Servin B."/>
            <person name="Saad M."/>
            <person name="Schenowitz C."/>
            <person name="Barbe V."/>
            <person name="Batut J."/>
            <person name="Medigue C."/>
            <person name="Masson-Boivin C."/>
        </authorList>
    </citation>
    <scope>NUCLEOTIDE SEQUENCE [LARGE SCALE GENOMIC DNA]</scope>
    <source>
        <strain evidence="5">DSM 17343 / BCRC 17206 / CCUG 44338 / CIP 107171 / LMG 19424 / R1</strain>
    </source>
</reference>
<dbReference type="CDD" id="cd01335">
    <property type="entry name" value="Radical_SAM"/>
    <property type="match status" value="1"/>
</dbReference>
<keyword evidence="2" id="KW-0479">Metal-binding</keyword>
<comment type="function">
    <text evidence="2">Probably acts as a heme chaperone, transferring heme to an unknown acceptor. Binds one molecule of heme per monomer, possibly covalently. Binds 1 [4Fe-4S] cluster. The cluster is coordinated with 3 cysteines and an exchangeable S-adenosyl-L-methionine.</text>
</comment>
<dbReference type="PROSITE" id="PS51918">
    <property type="entry name" value="RADICAL_SAM"/>
    <property type="match status" value="1"/>
</dbReference>
<evidence type="ECO:0000259" key="3">
    <source>
        <dbReference type="PROSITE" id="PS51918"/>
    </source>
</evidence>
<dbReference type="InterPro" id="IPR010723">
    <property type="entry name" value="HemN_C"/>
</dbReference>
<dbReference type="InterPro" id="IPR007197">
    <property type="entry name" value="rSAM"/>
</dbReference>
<dbReference type="RefSeq" id="WP_012352245.1">
    <property type="nucleotide sequence ID" value="NC_010528.1"/>
</dbReference>
<keyword evidence="2" id="KW-0349">Heme</keyword>
<dbReference type="EMBL" id="CU633749">
    <property type="protein sequence ID" value="CAQ68911.1"/>
    <property type="molecule type" value="Genomic_DNA"/>
</dbReference>
<protein>
    <recommendedName>
        <fullName evidence="2">Heme chaperone HemW</fullName>
    </recommendedName>
</protein>